<dbReference type="Pfam" id="PF05766">
    <property type="entry name" value="NinG"/>
    <property type="match status" value="1"/>
</dbReference>
<proteinExistence type="predicted"/>
<dbReference type="AlphaFoldDB" id="A0A4U9HZY5"/>
<evidence type="ECO:0000256" key="1">
    <source>
        <dbReference type="SAM" id="Coils"/>
    </source>
</evidence>
<gene>
    <name evidence="3" type="ORF">NCTC13032_04733</name>
</gene>
<evidence type="ECO:0000313" key="4">
    <source>
        <dbReference type="Proteomes" id="UP000310719"/>
    </source>
</evidence>
<keyword evidence="1" id="KW-0175">Coiled coil</keyword>
<evidence type="ECO:0000256" key="2">
    <source>
        <dbReference type="SAM" id="MobiDB-lite"/>
    </source>
</evidence>
<feature type="coiled-coil region" evidence="1">
    <location>
        <begin position="36"/>
        <end position="63"/>
    </location>
</feature>
<evidence type="ECO:0000313" key="3">
    <source>
        <dbReference type="EMBL" id="VTP70412.1"/>
    </source>
</evidence>
<reference evidence="3 4" key="1">
    <citation type="submission" date="2019-05" db="EMBL/GenBank/DDBJ databases">
        <authorList>
            <consortium name="Pathogen Informatics"/>
        </authorList>
    </citation>
    <scope>NUCLEOTIDE SEQUENCE [LARGE SCALE GENOMIC DNA]</scope>
    <source>
        <strain evidence="3 4">NCTC13032</strain>
    </source>
</reference>
<organism evidence="3 4">
    <name type="scientific">Leclercia adecarboxylata</name>
    <dbReference type="NCBI Taxonomy" id="83655"/>
    <lineage>
        <taxon>Bacteria</taxon>
        <taxon>Pseudomonadati</taxon>
        <taxon>Pseudomonadota</taxon>
        <taxon>Gammaproteobacteria</taxon>
        <taxon>Enterobacterales</taxon>
        <taxon>Enterobacteriaceae</taxon>
        <taxon>Leclercia</taxon>
    </lineage>
</organism>
<dbReference type="Proteomes" id="UP000310719">
    <property type="component" value="Chromosome"/>
</dbReference>
<dbReference type="EMBL" id="LR590464">
    <property type="protein sequence ID" value="VTP70412.1"/>
    <property type="molecule type" value="Genomic_DNA"/>
</dbReference>
<sequence length="241" mass="28399">MRRPARRKCKVCNEWFVPQFSDIRIRWCCPEHGAILAMEQRAKEKIKAEAKRIREKHQAEKESRDRQAKKRLEVKPLSYFRDQAQQAFNEFIRYRDRHQPCISCGRHHDGQYHAGHFRTTGANPELRFNEDNCHRQCAPCNNHLSGNLTAYRPALIAKIGQTRFDALMGPHELPKWKRDDYIRIRDEYRAKLKELKTAGGRMTRDQIARYQAESVMRAKMPPVAKHSHNQTKTKQPERAAA</sequence>
<feature type="region of interest" description="Disordered" evidence="2">
    <location>
        <begin position="219"/>
        <end position="241"/>
    </location>
</feature>
<protein>
    <submittedName>
        <fullName evidence="3">Bacteriophage Lambda NinG protein</fullName>
    </submittedName>
</protein>
<dbReference type="InterPro" id="IPR008713">
    <property type="entry name" value="Phage_lambda_NinG"/>
</dbReference>
<name>A0A4U9HZY5_9ENTR</name>
<accession>A0A4U9HZY5</accession>